<name>I7J6L3_9CLOT</name>
<gene>
    <name evidence="2" type="ORF">CAAU_2516</name>
</gene>
<dbReference type="InterPro" id="IPR009570">
    <property type="entry name" value="Spore_III_AC"/>
</dbReference>
<reference evidence="2 3" key="1">
    <citation type="journal article" date="2011" name="J. Bacteriol.">
        <title>Draft genome sequence of Caloramator australicus strain RC3T, a thermoanaerobe from the Great Artesian Basin of Australia.</title>
        <authorList>
            <person name="Ogg C.D."/>
            <person name="Patel B.K.C."/>
        </authorList>
    </citation>
    <scope>NUCLEOTIDE SEQUENCE [LARGE SCALE GENOMIC DNA]</scope>
    <source>
        <strain evidence="2 3">RC3</strain>
    </source>
</reference>
<dbReference type="RefSeq" id="WP_008909842.1">
    <property type="nucleotide sequence ID" value="NZ_CAKP01000138.1"/>
</dbReference>
<sequence>MFDVNIIFKIGMIGIVIIILDKIFDSQGKSDFATLTTLGGIIIILFLTINMLIKLFDTVKSMFQF</sequence>
<feature type="transmembrane region" description="Helical" evidence="1">
    <location>
        <begin position="6"/>
        <end position="24"/>
    </location>
</feature>
<accession>I7J6L3</accession>
<dbReference type="STRING" id="857293.CAAU_2516"/>
<dbReference type="Proteomes" id="UP000007652">
    <property type="component" value="Unassembled WGS sequence"/>
</dbReference>
<keyword evidence="1" id="KW-1133">Transmembrane helix</keyword>
<protein>
    <submittedName>
        <fullName evidence="2">Stage III sporulation protein AC</fullName>
    </submittedName>
</protein>
<dbReference type="EMBL" id="CAKP01000138">
    <property type="protein sequence ID" value="CCJ34599.1"/>
    <property type="molecule type" value="Genomic_DNA"/>
</dbReference>
<evidence type="ECO:0000313" key="3">
    <source>
        <dbReference type="Proteomes" id="UP000007652"/>
    </source>
</evidence>
<dbReference type="NCBIfam" id="TIGR02848">
    <property type="entry name" value="spore_III_AC"/>
    <property type="match status" value="1"/>
</dbReference>
<dbReference type="AlphaFoldDB" id="I7J6L3"/>
<dbReference type="Pfam" id="PF06686">
    <property type="entry name" value="SpoIIIAC"/>
    <property type="match status" value="1"/>
</dbReference>
<keyword evidence="1" id="KW-0472">Membrane</keyword>
<dbReference type="eggNOG" id="ENOG5032ZY3">
    <property type="taxonomic scope" value="Bacteria"/>
</dbReference>
<keyword evidence="1" id="KW-0812">Transmembrane</keyword>
<feature type="transmembrane region" description="Helical" evidence="1">
    <location>
        <begin position="31"/>
        <end position="53"/>
    </location>
</feature>
<comment type="caution">
    <text evidence="2">The sequence shown here is derived from an EMBL/GenBank/DDBJ whole genome shotgun (WGS) entry which is preliminary data.</text>
</comment>
<evidence type="ECO:0000313" key="2">
    <source>
        <dbReference type="EMBL" id="CCJ34599.1"/>
    </source>
</evidence>
<proteinExistence type="predicted"/>
<keyword evidence="3" id="KW-1185">Reference proteome</keyword>
<evidence type="ECO:0000256" key="1">
    <source>
        <dbReference type="SAM" id="Phobius"/>
    </source>
</evidence>
<dbReference type="InterPro" id="IPR025664">
    <property type="entry name" value="Spore_III_AC/AD"/>
</dbReference>
<organism evidence="2 3">
    <name type="scientific">Caloramator australicus RC3</name>
    <dbReference type="NCBI Taxonomy" id="857293"/>
    <lineage>
        <taxon>Bacteria</taxon>
        <taxon>Bacillati</taxon>
        <taxon>Bacillota</taxon>
        <taxon>Clostridia</taxon>
        <taxon>Eubacteriales</taxon>
        <taxon>Clostridiaceae</taxon>
        <taxon>Caloramator</taxon>
    </lineage>
</organism>